<dbReference type="RefSeq" id="WP_241688829.1">
    <property type="nucleotide sequence ID" value="NZ_CP026520.1"/>
</dbReference>
<dbReference type="InterPro" id="IPR028951">
    <property type="entry name" value="Imm64"/>
</dbReference>
<dbReference type="Proteomes" id="UP001527202">
    <property type="component" value="Unassembled WGS sequence"/>
</dbReference>
<accession>A0ABT4FFX3</accession>
<proteinExistence type="predicted"/>
<protein>
    <submittedName>
        <fullName evidence="1">Imm64 family immunity protein</fullName>
    </submittedName>
</protein>
<dbReference type="GeneID" id="95374952"/>
<dbReference type="EMBL" id="JAMDMJ010000021">
    <property type="protein sequence ID" value="MCY9597419.1"/>
    <property type="molecule type" value="Genomic_DNA"/>
</dbReference>
<name>A0ABT4FFX3_9BACL</name>
<evidence type="ECO:0000313" key="2">
    <source>
        <dbReference type="Proteomes" id="UP001527202"/>
    </source>
</evidence>
<dbReference type="Pfam" id="PF15600">
    <property type="entry name" value="Imm64"/>
    <property type="match status" value="1"/>
</dbReference>
<comment type="caution">
    <text evidence="1">The sequence shown here is derived from an EMBL/GenBank/DDBJ whole genome shotgun (WGS) entry which is preliminary data.</text>
</comment>
<keyword evidence="2" id="KW-1185">Reference proteome</keyword>
<gene>
    <name evidence="1" type="ORF">M5X16_16785</name>
</gene>
<organism evidence="1 2">
    <name type="scientific">Paenibacillus chitinolyticus</name>
    <dbReference type="NCBI Taxonomy" id="79263"/>
    <lineage>
        <taxon>Bacteria</taxon>
        <taxon>Bacillati</taxon>
        <taxon>Bacillota</taxon>
        <taxon>Bacilli</taxon>
        <taxon>Bacillales</taxon>
        <taxon>Paenibacillaceae</taxon>
        <taxon>Paenibacillus</taxon>
    </lineage>
</organism>
<sequence>MSADLVPYKDLNVEIEIEKCEEYSGFLVSFRESEVLPDYSEESLETATETIVKLVAEIYPTLQFDYAFCDLEAQIEFSPREFKPERYSLSFWPDLSNGELKVTKSSWHINGLTERQE</sequence>
<reference evidence="1 2" key="1">
    <citation type="submission" date="2022-05" db="EMBL/GenBank/DDBJ databases">
        <title>Genome Sequencing of Bee-Associated Microbes.</title>
        <authorList>
            <person name="Dunlap C."/>
        </authorList>
    </citation>
    <scope>NUCLEOTIDE SEQUENCE [LARGE SCALE GENOMIC DNA]</scope>
    <source>
        <strain evidence="1 2">NRRL B-23120</strain>
    </source>
</reference>
<evidence type="ECO:0000313" key="1">
    <source>
        <dbReference type="EMBL" id="MCY9597419.1"/>
    </source>
</evidence>